<evidence type="ECO:0000313" key="2">
    <source>
        <dbReference type="Proteomes" id="UP000016665"/>
    </source>
</evidence>
<proteinExistence type="predicted"/>
<evidence type="ECO:0000313" key="1">
    <source>
        <dbReference type="Ensembl" id="ENSFALP00000027269.1"/>
    </source>
</evidence>
<reference evidence="1" key="2">
    <citation type="submission" date="2025-08" db="UniProtKB">
        <authorList>
            <consortium name="Ensembl"/>
        </authorList>
    </citation>
    <scope>IDENTIFICATION</scope>
</reference>
<protein>
    <submittedName>
        <fullName evidence="1">Uncharacterized protein</fullName>
    </submittedName>
</protein>
<keyword evidence="2" id="KW-1185">Reference proteome</keyword>
<organism evidence="1 2">
    <name type="scientific">Ficedula albicollis</name>
    <name type="common">Collared flycatcher</name>
    <name type="synonym">Muscicapa albicollis</name>
    <dbReference type="NCBI Taxonomy" id="59894"/>
    <lineage>
        <taxon>Eukaryota</taxon>
        <taxon>Metazoa</taxon>
        <taxon>Chordata</taxon>
        <taxon>Craniata</taxon>
        <taxon>Vertebrata</taxon>
        <taxon>Euteleostomi</taxon>
        <taxon>Archelosauria</taxon>
        <taxon>Archosauria</taxon>
        <taxon>Dinosauria</taxon>
        <taxon>Saurischia</taxon>
        <taxon>Theropoda</taxon>
        <taxon>Coelurosauria</taxon>
        <taxon>Aves</taxon>
        <taxon>Neognathae</taxon>
        <taxon>Neoaves</taxon>
        <taxon>Telluraves</taxon>
        <taxon>Australaves</taxon>
        <taxon>Passeriformes</taxon>
        <taxon>Muscicapidae</taxon>
        <taxon>Ficedula</taxon>
    </lineage>
</organism>
<dbReference type="Proteomes" id="UP000016665">
    <property type="component" value="Chromosome 28"/>
</dbReference>
<accession>A0A803VX13</accession>
<reference evidence="1 2" key="1">
    <citation type="journal article" date="2012" name="Nature">
        <title>The genomic landscape of species divergence in Ficedula flycatchers.</title>
        <authorList>
            <person name="Ellegren H."/>
            <person name="Smeds L."/>
            <person name="Burri R."/>
            <person name="Olason P.I."/>
            <person name="Backstrom N."/>
            <person name="Kawakami T."/>
            <person name="Kunstner A."/>
            <person name="Makinen H."/>
            <person name="Nadachowska-Brzyska K."/>
            <person name="Qvarnstrom A."/>
            <person name="Uebbing S."/>
            <person name="Wolf J.B."/>
        </authorList>
    </citation>
    <scope>NUCLEOTIDE SEQUENCE [LARGE SCALE GENOMIC DNA]</scope>
</reference>
<sequence length="67" mass="7702">MLGWCLEPCRRQRLRISGKCGSILCWEEGTAVLWAALRWGFTCQLMLCARLKPVHKVVLAACSDYFR</sequence>
<name>A0A803VX13_FICAL</name>
<reference evidence="1" key="3">
    <citation type="submission" date="2025-09" db="UniProtKB">
        <authorList>
            <consortium name="Ensembl"/>
        </authorList>
    </citation>
    <scope>IDENTIFICATION</scope>
</reference>
<dbReference type="AlphaFoldDB" id="A0A803VX13"/>
<dbReference type="Ensembl" id="ENSFALT00000034283.1">
    <property type="protein sequence ID" value="ENSFALP00000027269.1"/>
    <property type="gene ID" value="ENSFALG00000028577.1"/>
</dbReference>